<organism evidence="2">
    <name type="scientific">bioreactor metagenome</name>
    <dbReference type="NCBI Taxonomy" id="1076179"/>
    <lineage>
        <taxon>unclassified sequences</taxon>
        <taxon>metagenomes</taxon>
        <taxon>ecological metagenomes</taxon>
    </lineage>
</organism>
<evidence type="ECO:0000259" key="1">
    <source>
        <dbReference type="Pfam" id="PF13649"/>
    </source>
</evidence>
<dbReference type="InterPro" id="IPR029063">
    <property type="entry name" value="SAM-dependent_MTases_sf"/>
</dbReference>
<dbReference type="Gene3D" id="3.40.50.150">
    <property type="entry name" value="Vaccinia Virus protein VP39"/>
    <property type="match status" value="1"/>
</dbReference>
<sequence length="238" mass="27145">MEYTKSKNYDPKIVNEKIMGPNPLKLTEELLQGHNIRPGATVMDLGSGQGLTSVFLAKEYGFRVFAADLWSDPSENMRFFEQMGLTSRDIIPIHADATSLPFAHEFFDAVVCIDAYNYFGRDKAYLGEHLLPFVKHGGYLYFAIPGMKKDLHDNLPPELLLSWTPEQLDYIHDAAYWEDIIRATEGIDILSIHEMESNEEVWNDWLATENPYAVGDRKTMEAGGGKYMNFIAIILQRK</sequence>
<comment type="caution">
    <text evidence="2">The sequence shown here is derived from an EMBL/GenBank/DDBJ whole genome shotgun (WGS) entry which is preliminary data.</text>
</comment>
<dbReference type="CDD" id="cd02440">
    <property type="entry name" value="AdoMet_MTases"/>
    <property type="match status" value="1"/>
</dbReference>
<reference evidence="2" key="1">
    <citation type="submission" date="2019-08" db="EMBL/GenBank/DDBJ databases">
        <authorList>
            <person name="Kucharzyk K."/>
            <person name="Murdoch R.W."/>
            <person name="Higgins S."/>
            <person name="Loffler F."/>
        </authorList>
    </citation>
    <scope>NUCLEOTIDE SEQUENCE</scope>
</reference>
<proteinExistence type="predicted"/>
<protein>
    <recommendedName>
        <fullName evidence="1">Methyltransferase domain-containing protein</fullName>
    </recommendedName>
</protein>
<dbReference type="InterPro" id="IPR041698">
    <property type="entry name" value="Methyltransf_25"/>
</dbReference>
<dbReference type="EMBL" id="VSSQ01000165">
    <property type="protein sequence ID" value="MPL82602.1"/>
    <property type="molecule type" value="Genomic_DNA"/>
</dbReference>
<dbReference type="GO" id="GO:0008757">
    <property type="term" value="F:S-adenosylmethionine-dependent methyltransferase activity"/>
    <property type="evidence" value="ECO:0007669"/>
    <property type="project" value="InterPro"/>
</dbReference>
<name>A0A644UUX1_9ZZZZ</name>
<evidence type="ECO:0000313" key="2">
    <source>
        <dbReference type="EMBL" id="MPL82602.1"/>
    </source>
</evidence>
<dbReference type="AlphaFoldDB" id="A0A644UUX1"/>
<accession>A0A644UUX1</accession>
<dbReference type="Pfam" id="PF13649">
    <property type="entry name" value="Methyltransf_25"/>
    <property type="match status" value="1"/>
</dbReference>
<dbReference type="SUPFAM" id="SSF53335">
    <property type="entry name" value="S-adenosyl-L-methionine-dependent methyltransferases"/>
    <property type="match status" value="1"/>
</dbReference>
<feature type="domain" description="Methyltransferase" evidence="1">
    <location>
        <begin position="42"/>
        <end position="135"/>
    </location>
</feature>
<gene>
    <name evidence="2" type="ORF">SDC9_28548</name>
</gene>